<name>A0ABS5EIE1_9PROT</name>
<sequence length="125" mass="13595">MSVARLSPWDREAPEPRWRRFVVSLGHLDRAEAAAAQGDRHAAAHFFRLAEMEIDDAVCTAEAVNGIRGIDGVARLVDLARRYVGLPEPSEGYGIDFRVLEDGDAVSVWLTLGRVGPSTGALLPD</sequence>
<dbReference type="Proteomes" id="UP000698752">
    <property type="component" value="Unassembled WGS sequence"/>
</dbReference>
<dbReference type="RefSeq" id="WP_211869439.1">
    <property type="nucleotide sequence ID" value="NZ_JAAEDI010000014.1"/>
</dbReference>
<proteinExistence type="predicted"/>
<accession>A0ABS5EIE1</accession>
<keyword evidence="2" id="KW-1185">Reference proteome</keyword>
<organism evidence="1 2">
    <name type="scientific">Neoroseomonas terrae</name>
    <dbReference type="NCBI Taxonomy" id="424799"/>
    <lineage>
        <taxon>Bacteria</taxon>
        <taxon>Pseudomonadati</taxon>
        <taxon>Pseudomonadota</taxon>
        <taxon>Alphaproteobacteria</taxon>
        <taxon>Acetobacterales</taxon>
        <taxon>Acetobacteraceae</taxon>
        <taxon>Neoroseomonas</taxon>
    </lineage>
</organism>
<dbReference type="EMBL" id="JAAEDI010000014">
    <property type="protein sequence ID" value="MBR0650768.1"/>
    <property type="molecule type" value="Genomic_DNA"/>
</dbReference>
<gene>
    <name evidence="1" type="ORF">GXW78_13910</name>
</gene>
<evidence type="ECO:0000313" key="1">
    <source>
        <dbReference type="EMBL" id="MBR0650768.1"/>
    </source>
</evidence>
<protein>
    <submittedName>
        <fullName evidence="1">Uncharacterized protein</fullName>
    </submittedName>
</protein>
<evidence type="ECO:0000313" key="2">
    <source>
        <dbReference type="Proteomes" id="UP000698752"/>
    </source>
</evidence>
<comment type="caution">
    <text evidence="1">The sequence shown here is derived from an EMBL/GenBank/DDBJ whole genome shotgun (WGS) entry which is preliminary data.</text>
</comment>
<reference evidence="2" key="1">
    <citation type="journal article" date="2021" name="Syst. Appl. Microbiol.">
        <title>Roseomonas hellenica sp. nov., isolated from roots of wild-growing Alkanna tinctoria.</title>
        <authorList>
            <person name="Rat A."/>
            <person name="Naranjo H.D."/>
            <person name="Lebbe L."/>
            <person name="Cnockaert M."/>
            <person name="Krigas N."/>
            <person name="Grigoriadou K."/>
            <person name="Maloupa E."/>
            <person name="Willems A."/>
        </authorList>
    </citation>
    <scope>NUCLEOTIDE SEQUENCE [LARGE SCALE GENOMIC DNA]</scope>
    <source>
        <strain evidence="2">LMG 31159</strain>
    </source>
</reference>